<organism evidence="2 3">
    <name type="scientific">Artemisia annua</name>
    <name type="common">Sweet wormwood</name>
    <dbReference type="NCBI Taxonomy" id="35608"/>
    <lineage>
        <taxon>Eukaryota</taxon>
        <taxon>Viridiplantae</taxon>
        <taxon>Streptophyta</taxon>
        <taxon>Embryophyta</taxon>
        <taxon>Tracheophyta</taxon>
        <taxon>Spermatophyta</taxon>
        <taxon>Magnoliopsida</taxon>
        <taxon>eudicotyledons</taxon>
        <taxon>Gunneridae</taxon>
        <taxon>Pentapetalae</taxon>
        <taxon>asterids</taxon>
        <taxon>campanulids</taxon>
        <taxon>Asterales</taxon>
        <taxon>Asteraceae</taxon>
        <taxon>Asteroideae</taxon>
        <taxon>Anthemideae</taxon>
        <taxon>Artemisiinae</taxon>
        <taxon>Artemisia</taxon>
    </lineage>
</organism>
<protein>
    <submittedName>
        <fullName evidence="2">Phosphate transporter PHO1 10</fullName>
    </submittedName>
</protein>
<keyword evidence="3" id="KW-1185">Reference proteome</keyword>
<reference evidence="2 3" key="1">
    <citation type="journal article" date="2018" name="Mol. Plant">
        <title>The genome of Artemisia annua provides insight into the evolution of Asteraceae family and artemisinin biosynthesis.</title>
        <authorList>
            <person name="Shen Q."/>
            <person name="Zhang L."/>
            <person name="Liao Z."/>
            <person name="Wang S."/>
            <person name="Yan T."/>
            <person name="Shi P."/>
            <person name="Liu M."/>
            <person name="Fu X."/>
            <person name="Pan Q."/>
            <person name="Wang Y."/>
            <person name="Lv Z."/>
            <person name="Lu X."/>
            <person name="Zhang F."/>
            <person name="Jiang W."/>
            <person name="Ma Y."/>
            <person name="Chen M."/>
            <person name="Hao X."/>
            <person name="Li L."/>
            <person name="Tang Y."/>
            <person name="Lv G."/>
            <person name="Zhou Y."/>
            <person name="Sun X."/>
            <person name="Brodelius P.E."/>
            <person name="Rose J.K.C."/>
            <person name="Tang K."/>
        </authorList>
    </citation>
    <scope>NUCLEOTIDE SEQUENCE [LARGE SCALE GENOMIC DNA]</scope>
    <source>
        <strain evidence="3">cv. Huhao1</strain>
        <tissue evidence="2">Leaf</tissue>
    </source>
</reference>
<feature type="domain" description="SPX" evidence="1">
    <location>
        <begin position="1"/>
        <end position="134"/>
    </location>
</feature>
<evidence type="ECO:0000313" key="3">
    <source>
        <dbReference type="Proteomes" id="UP000245207"/>
    </source>
</evidence>
<dbReference type="Proteomes" id="UP000245207">
    <property type="component" value="Unassembled WGS sequence"/>
</dbReference>
<accession>A0A2U1KBN7</accession>
<gene>
    <name evidence="2" type="ORF">CTI12_AA621690</name>
</gene>
<dbReference type="OrthoDB" id="9970435at2759"/>
<sequence>MKFGKEFKKQKVPEWIEAYVDYNGLKRWCRTCSTQLVRTDSQSSGVAPECESSSGSLKRRRPGICEVECAQPTCSQFNQRVARECESSSGSLKRRRPGNESEFQVAGAVAFRNRKLAIPAKTSPIFQKPYLKWF</sequence>
<name>A0A2U1KBN7_ARTAN</name>
<dbReference type="InterPro" id="IPR004331">
    <property type="entry name" value="SPX_dom"/>
</dbReference>
<evidence type="ECO:0000313" key="2">
    <source>
        <dbReference type="EMBL" id="PWA34168.1"/>
    </source>
</evidence>
<dbReference type="AlphaFoldDB" id="A0A2U1KBN7"/>
<dbReference type="PROSITE" id="PS51382">
    <property type="entry name" value="SPX"/>
    <property type="match status" value="1"/>
</dbReference>
<dbReference type="Pfam" id="PF03105">
    <property type="entry name" value="SPX"/>
    <property type="match status" value="1"/>
</dbReference>
<evidence type="ECO:0000259" key="1">
    <source>
        <dbReference type="PROSITE" id="PS51382"/>
    </source>
</evidence>
<comment type="caution">
    <text evidence="2">The sequence shown here is derived from an EMBL/GenBank/DDBJ whole genome shotgun (WGS) entry which is preliminary data.</text>
</comment>
<dbReference type="EMBL" id="PKPP01023542">
    <property type="protein sequence ID" value="PWA34168.1"/>
    <property type="molecule type" value="Genomic_DNA"/>
</dbReference>
<dbReference type="STRING" id="35608.A0A2U1KBN7"/>
<proteinExistence type="predicted"/>